<feature type="transmembrane region" description="Helical" evidence="1">
    <location>
        <begin position="124"/>
        <end position="145"/>
    </location>
</feature>
<proteinExistence type="predicted"/>
<feature type="transmembrane region" description="Helical" evidence="1">
    <location>
        <begin position="20"/>
        <end position="43"/>
    </location>
</feature>
<keyword evidence="1" id="KW-0472">Membrane</keyword>
<feature type="transmembrane region" description="Helical" evidence="1">
    <location>
        <begin position="63"/>
        <end position="84"/>
    </location>
</feature>
<feature type="transmembrane region" description="Helical" evidence="1">
    <location>
        <begin position="205"/>
        <end position="228"/>
    </location>
</feature>
<sequence>MSTTNSPEDTTSKWYKCSIYFPYVTSAIIAASIIPVFLPQLLLRPHSGELKPPDSHGRDPIGMSRPVNPTFYLLNIIVIFNALLSHNMQGFIQAYFPLPVFYGALGFQVLLMFILPFLSYSQLHLYLICSIVVMQFFTSICVYFFKHEALHKIIDALRLEYVLSHIPEYWDARDTDGSLSEPASPDTNMIMTAIQKNGNTQIKKCVLLLCLAKVNVVVYSFCSQVFSWELLNTFRWMNESSIQNSPSSVWWVLWGIMVGLHMVGIYFLVLGVSYPRLLKFTETENREGLRWLNITMGFMVLNDILLFGTTAYFH</sequence>
<evidence type="ECO:0000313" key="2">
    <source>
        <dbReference type="EMBL" id="ODQ81567.1"/>
    </source>
</evidence>
<protein>
    <submittedName>
        <fullName evidence="2">Uncharacterized protein</fullName>
    </submittedName>
</protein>
<evidence type="ECO:0000313" key="3">
    <source>
        <dbReference type="Proteomes" id="UP000094336"/>
    </source>
</evidence>
<feature type="transmembrane region" description="Helical" evidence="1">
    <location>
        <begin position="291"/>
        <end position="313"/>
    </location>
</feature>
<reference evidence="3" key="1">
    <citation type="submission" date="2016-05" db="EMBL/GenBank/DDBJ databases">
        <title>Comparative genomics of biotechnologically important yeasts.</title>
        <authorList>
            <consortium name="DOE Joint Genome Institute"/>
            <person name="Riley R."/>
            <person name="Haridas S."/>
            <person name="Wolfe K.H."/>
            <person name="Lopes M.R."/>
            <person name="Hittinger C.T."/>
            <person name="Goker M."/>
            <person name="Salamov A."/>
            <person name="Wisecaver J."/>
            <person name="Long T.M."/>
            <person name="Aerts A.L."/>
            <person name="Barry K."/>
            <person name="Choi C."/>
            <person name="Clum A."/>
            <person name="Coughlan A.Y."/>
            <person name="Deshpande S."/>
            <person name="Douglass A.P."/>
            <person name="Hanson S.J."/>
            <person name="Klenk H.-P."/>
            <person name="Labutti K."/>
            <person name="Lapidus A."/>
            <person name="Lindquist E."/>
            <person name="Lipzen A."/>
            <person name="Meier-Kolthoff J.P."/>
            <person name="Ohm R.A."/>
            <person name="Otillar R.P."/>
            <person name="Pangilinan J."/>
            <person name="Peng Y."/>
            <person name="Rokas A."/>
            <person name="Rosa C.A."/>
            <person name="Scheuner C."/>
            <person name="Sibirny A.A."/>
            <person name="Slot J.C."/>
            <person name="Stielow J.B."/>
            <person name="Sun H."/>
            <person name="Kurtzman C.P."/>
            <person name="Blackwell M."/>
            <person name="Grigoriev I.V."/>
            <person name="Jeffries T.W."/>
        </authorList>
    </citation>
    <scope>NUCLEOTIDE SEQUENCE [LARGE SCALE GENOMIC DNA]</scope>
    <source>
        <strain evidence="3">NRRL Y-12698</strain>
    </source>
</reference>
<name>A0A1E3QX34_9ASCO</name>
<organism evidence="2 3">
    <name type="scientific">Babjeviella inositovora NRRL Y-12698</name>
    <dbReference type="NCBI Taxonomy" id="984486"/>
    <lineage>
        <taxon>Eukaryota</taxon>
        <taxon>Fungi</taxon>
        <taxon>Dikarya</taxon>
        <taxon>Ascomycota</taxon>
        <taxon>Saccharomycotina</taxon>
        <taxon>Pichiomycetes</taxon>
        <taxon>Serinales incertae sedis</taxon>
        <taxon>Babjeviella</taxon>
    </lineage>
</organism>
<feature type="transmembrane region" description="Helical" evidence="1">
    <location>
        <begin position="248"/>
        <end position="270"/>
    </location>
</feature>
<evidence type="ECO:0000256" key="1">
    <source>
        <dbReference type="SAM" id="Phobius"/>
    </source>
</evidence>
<gene>
    <name evidence="2" type="ORF">BABINDRAFT_159842</name>
</gene>
<dbReference type="EMBL" id="KV454427">
    <property type="protein sequence ID" value="ODQ81567.1"/>
    <property type="molecule type" value="Genomic_DNA"/>
</dbReference>
<feature type="transmembrane region" description="Helical" evidence="1">
    <location>
        <begin position="96"/>
        <end position="118"/>
    </location>
</feature>
<keyword evidence="1" id="KW-0812">Transmembrane</keyword>
<keyword evidence="1" id="KW-1133">Transmembrane helix</keyword>
<accession>A0A1E3QX34</accession>
<dbReference type="AlphaFoldDB" id="A0A1E3QX34"/>
<dbReference type="Proteomes" id="UP000094336">
    <property type="component" value="Unassembled WGS sequence"/>
</dbReference>
<keyword evidence="3" id="KW-1185">Reference proteome</keyword>
<dbReference type="RefSeq" id="XP_018986895.1">
    <property type="nucleotide sequence ID" value="XM_019127914.1"/>
</dbReference>
<dbReference type="GeneID" id="30145767"/>